<dbReference type="AlphaFoldDB" id="A0AA39F1K9"/>
<sequence length="364" mass="41909">MEDKGKQFWRSLEVMLACSACNKRLTGSVYLCGSGHSICSICTAERTICTQCHLPYTKIQNLLAQNLLSQYDNFQVYLKELYDFKNKYEQLLNSTKVKNDEKLSNENNGNNVKYGCWMTNDCKFSGNISAIVEHFKDQHNDQFEEHSDGDFPFTKSYEVHYEVGKNMDEAIKIGEEIFIIHISINDKGEFGACVIMYNNKENVSKYSCQVDIDSSVTKLYFMNAQVITARAYGYTIRELKHGGLRINYNRNLYDRFRENNRFSCTVSVQKKNQISTVKNKTVRKIKNPEQKTPDKQQNINNTTIVNNLDSEKKKDLKIPKSEINKKENQQLNSDINSIKSNISDKNSSIVASDSEIEDRECILA</sequence>
<protein>
    <submittedName>
        <fullName evidence="1">Uncharacterized protein</fullName>
    </submittedName>
</protein>
<dbReference type="GO" id="GO:0005737">
    <property type="term" value="C:cytoplasm"/>
    <property type="evidence" value="ECO:0007669"/>
    <property type="project" value="TreeGrafter"/>
</dbReference>
<dbReference type="GO" id="GO:0043161">
    <property type="term" value="P:proteasome-mediated ubiquitin-dependent protein catabolic process"/>
    <property type="evidence" value="ECO:0007669"/>
    <property type="project" value="TreeGrafter"/>
</dbReference>
<dbReference type="InterPro" id="IPR004162">
    <property type="entry name" value="SINA-like_animal"/>
</dbReference>
<keyword evidence="2" id="KW-1185">Reference proteome</keyword>
<evidence type="ECO:0000313" key="1">
    <source>
        <dbReference type="EMBL" id="KAK0160603.1"/>
    </source>
</evidence>
<gene>
    <name evidence="1" type="ORF">PV328_007995</name>
</gene>
<reference evidence="1" key="1">
    <citation type="journal article" date="2023" name="bioRxiv">
        <title>Scaffold-level genome assemblies of two parasitoid biocontrol wasps reveal the parthenogenesis mechanism and an associated novel virus.</title>
        <authorList>
            <person name="Inwood S."/>
            <person name="Skelly J."/>
            <person name="Guhlin J."/>
            <person name="Harrop T."/>
            <person name="Goldson S."/>
            <person name="Dearden P."/>
        </authorList>
    </citation>
    <scope>NUCLEOTIDE SEQUENCE</scope>
    <source>
        <strain evidence="1">Irish</strain>
        <tissue evidence="1">Whole body</tissue>
    </source>
</reference>
<dbReference type="GO" id="GO:0031624">
    <property type="term" value="F:ubiquitin conjugating enzyme binding"/>
    <property type="evidence" value="ECO:0007669"/>
    <property type="project" value="TreeGrafter"/>
</dbReference>
<proteinExistence type="predicted"/>
<comment type="caution">
    <text evidence="1">The sequence shown here is derived from an EMBL/GenBank/DDBJ whole genome shotgun (WGS) entry which is preliminary data.</text>
</comment>
<dbReference type="GO" id="GO:0061630">
    <property type="term" value="F:ubiquitin protein ligase activity"/>
    <property type="evidence" value="ECO:0007669"/>
    <property type="project" value="TreeGrafter"/>
</dbReference>
<dbReference type="PANTHER" id="PTHR45877:SF2">
    <property type="entry name" value="E3 UBIQUITIN-PROTEIN LIGASE SINA-RELATED"/>
    <property type="match status" value="1"/>
</dbReference>
<dbReference type="Proteomes" id="UP001168990">
    <property type="component" value="Unassembled WGS sequence"/>
</dbReference>
<accession>A0AA39F1K9</accession>
<dbReference type="EMBL" id="JAQQBS010001423">
    <property type="protein sequence ID" value="KAK0160603.1"/>
    <property type="molecule type" value="Genomic_DNA"/>
</dbReference>
<evidence type="ECO:0000313" key="2">
    <source>
        <dbReference type="Proteomes" id="UP001168990"/>
    </source>
</evidence>
<reference evidence="1" key="2">
    <citation type="submission" date="2023-03" db="EMBL/GenBank/DDBJ databases">
        <authorList>
            <person name="Inwood S.N."/>
            <person name="Skelly J.G."/>
            <person name="Guhlin J."/>
            <person name="Harrop T.W.R."/>
            <person name="Goldson S.G."/>
            <person name="Dearden P.K."/>
        </authorList>
    </citation>
    <scope>NUCLEOTIDE SEQUENCE</scope>
    <source>
        <strain evidence="1">Irish</strain>
        <tissue evidence="1">Whole body</tissue>
    </source>
</reference>
<dbReference type="PANTHER" id="PTHR45877">
    <property type="entry name" value="E3 UBIQUITIN-PROTEIN LIGASE SIAH2"/>
    <property type="match status" value="1"/>
</dbReference>
<name>A0AA39F1K9_9HYME</name>
<organism evidence="1 2">
    <name type="scientific">Microctonus aethiopoides</name>
    <dbReference type="NCBI Taxonomy" id="144406"/>
    <lineage>
        <taxon>Eukaryota</taxon>
        <taxon>Metazoa</taxon>
        <taxon>Ecdysozoa</taxon>
        <taxon>Arthropoda</taxon>
        <taxon>Hexapoda</taxon>
        <taxon>Insecta</taxon>
        <taxon>Pterygota</taxon>
        <taxon>Neoptera</taxon>
        <taxon>Endopterygota</taxon>
        <taxon>Hymenoptera</taxon>
        <taxon>Apocrita</taxon>
        <taxon>Ichneumonoidea</taxon>
        <taxon>Braconidae</taxon>
        <taxon>Euphorinae</taxon>
        <taxon>Microctonus</taxon>
    </lineage>
</organism>